<reference evidence="1 2" key="1">
    <citation type="submission" date="2017-04" db="EMBL/GenBank/DDBJ databases">
        <title>Sensitivity acquisition of phages to Acinetobacter calcoaceticus-baumannii complex species through exchange of pectate lyase domains.</title>
        <authorList>
            <person name="Oliveira H."/>
            <person name="Rita A."/>
            <person name="Konstantinidis N."/>
            <person name="Dotsch A."/>
            <person name="Ferreira A."/>
            <person name="Akturk E."/>
            <person name="Nemec A."/>
            <person name="Sillankorva S."/>
            <person name="Shneider M."/>
            <person name="Azeredo J."/>
        </authorList>
    </citation>
    <scope>NUCLEOTIDE SEQUENCE [LARGE SCALE GENOMIC DNA]</scope>
</reference>
<name>A0A221SBU1_9CAUD</name>
<dbReference type="Proteomes" id="UP000222255">
    <property type="component" value="Genome"/>
</dbReference>
<gene>
    <name evidence="1" type="ORF">P1_03</name>
</gene>
<dbReference type="OrthoDB" id="20605at10239"/>
<accession>A0A221SBU1</accession>
<evidence type="ECO:0000313" key="2">
    <source>
        <dbReference type="Proteomes" id="UP000222255"/>
    </source>
</evidence>
<sequence length="83" mass="9665">MSKEIKLRKITKEDLVVGAVLYSSEDYLKQFPDAKKVNTIGVADPYMGDMFGEGEIWFNEEHNDGCRCYAFDYAIQWFLIEDK</sequence>
<organism evidence="1 2">
    <name type="scientific">Acinetobacter phage vB_ApiP_P1</name>
    <dbReference type="NCBI Taxonomy" id="2016052"/>
    <lineage>
        <taxon>Viruses</taxon>
        <taxon>Duplodnaviria</taxon>
        <taxon>Heunggongvirae</taxon>
        <taxon>Uroviricota</taxon>
        <taxon>Caudoviricetes</taxon>
        <taxon>Autographivirales</taxon>
        <taxon>Autoscriptoviridae</taxon>
        <taxon>Beijerinckvirinae</taxon>
        <taxon>Friunavirus</taxon>
        <taxon>Friunavirus P1</taxon>
    </lineage>
</organism>
<evidence type="ECO:0000313" key="1">
    <source>
        <dbReference type="EMBL" id="ASN73464.1"/>
    </source>
</evidence>
<proteinExistence type="predicted"/>
<protein>
    <submittedName>
        <fullName evidence="1">Uncharacterized protein</fullName>
    </submittedName>
</protein>
<dbReference type="EMBL" id="MF033350">
    <property type="protein sequence ID" value="ASN73464.1"/>
    <property type="molecule type" value="Genomic_DNA"/>
</dbReference>
<keyword evidence="2" id="KW-1185">Reference proteome</keyword>